<protein>
    <submittedName>
        <fullName evidence="2">Uncharacterized protein</fullName>
    </submittedName>
</protein>
<evidence type="ECO:0000256" key="1">
    <source>
        <dbReference type="SAM" id="MobiDB-lite"/>
    </source>
</evidence>
<keyword evidence="3" id="KW-1185">Reference proteome</keyword>
<dbReference type="Proteomes" id="UP000835052">
    <property type="component" value="Unassembled WGS sequence"/>
</dbReference>
<proteinExistence type="predicted"/>
<organism evidence="2 3">
    <name type="scientific">Caenorhabditis auriculariae</name>
    <dbReference type="NCBI Taxonomy" id="2777116"/>
    <lineage>
        <taxon>Eukaryota</taxon>
        <taxon>Metazoa</taxon>
        <taxon>Ecdysozoa</taxon>
        <taxon>Nematoda</taxon>
        <taxon>Chromadorea</taxon>
        <taxon>Rhabditida</taxon>
        <taxon>Rhabditina</taxon>
        <taxon>Rhabditomorpha</taxon>
        <taxon>Rhabditoidea</taxon>
        <taxon>Rhabditidae</taxon>
        <taxon>Peloderinae</taxon>
        <taxon>Caenorhabditis</taxon>
    </lineage>
</organism>
<dbReference type="EMBL" id="CAJGYM010000095">
    <property type="protein sequence ID" value="CAD6197479.1"/>
    <property type="molecule type" value="Genomic_DNA"/>
</dbReference>
<evidence type="ECO:0000313" key="3">
    <source>
        <dbReference type="Proteomes" id="UP000835052"/>
    </source>
</evidence>
<dbReference type="AlphaFoldDB" id="A0A8S1HNN7"/>
<gene>
    <name evidence="2" type="ORF">CAUJ_LOCUS13388</name>
</gene>
<reference evidence="2" key="1">
    <citation type="submission" date="2020-10" db="EMBL/GenBank/DDBJ databases">
        <authorList>
            <person name="Kikuchi T."/>
        </authorList>
    </citation>
    <scope>NUCLEOTIDE SEQUENCE</scope>
    <source>
        <strain evidence="2">NKZ352</strain>
    </source>
</reference>
<sequence length="368" mass="42796">MSESDAATVISNRDEKNELQMTIVAEGDSRITVLIKNPDDMEQTSLGTRDFDEHLRSVEFSSLHPAHLFIAKFDTWFTNKLQEFQRTRLFSQIRSLALDVMPDPNNNYRHLLTILEAAQNLEAVQLQGTVQISLESVMRSTPNCSRYIMMIDNENECILTRAVLELLCEKRRKSGSQHLQLYVVTKKSEITVDDLFDFIYEMSRICNGIEPQLTAFQRSKMETEKKPYFRDCSTVGIEVQSLGSGRPGSFYLPLERFVERVSTFYNPLDTDFEFSVGSVIFKILPQRWADLKPDDLQRLRQRRETRLHVARVMEWQRKQRAADEDQEVEEKDLYDWMPSPLPDDSEDEEFNEEAVVKKTNSDSDMSDC</sequence>
<comment type="caution">
    <text evidence="2">The sequence shown here is derived from an EMBL/GenBank/DDBJ whole genome shotgun (WGS) entry which is preliminary data.</text>
</comment>
<feature type="compositionally biased region" description="Acidic residues" evidence="1">
    <location>
        <begin position="343"/>
        <end position="352"/>
    </location>
</feature>
<feature type="region of interest" description="Disordered" evidence="1">
    <location>
        <begin position="319"/>
        <end position="368"/>
    </location>
</feature>
<evidence type="ECO:0000313" key="2">
    <source>
        <dbReference type="EMBL" id="CAD6197479.1"/>
    </source>
</evidence>
<accession>A0A8S1HNN7</accession>
<name>A0A8S1HNN7_9PELO</name>